<dbReference type="EMBL" id="BSET01000001">
    <property type="protein sequence ID" value="GLK01593.1"/>
    <property type="molecule type" value="Genomic_DNA"/>
</dbReference>
<proteinExistence type="predicted"/>
<comment type="caution">
    <text evidence="2">The sequence shown here is derived from an EMBL/GenBank/DDBJ whole genome shotgun (WGS) entry which is preliminary data.</text>
</comment>
<evidence type="ECO:0000313" key="3">
    <source>
        <dbReference type="Proteomes" id="UP001142325"/>
    </source>
</evidence>
<dbReference type="SUPFAM" id="SSF52980">
    <property type="entry name" value="Restriction endonuclease-like"/>
    <property type="match status" value="1"/>
</dbReference>
<evidence type="ECO:0000256" key="1">
    <source>
        <dbReference type="SAM" id="MobiDB-lite"/>
    </source>
</evidence>
<dbReference type="RefSeq" id="WP_204939232.1">
    <property type="nucleotide sequence ID" value="NZ_BAAAUM010000001.1"/>
</dbReference>
<name>A0A9W6HS98_9MICO</name>
<dbReference type="Gene3D" id="3.40.960.10">
    <property type="entry name" value="VSR Endonuclease"/>
    <property type="match status" value="1"/>
</dbReference>
<dbReference type="AlphaFoldDB" id="A0A9W6HS98"/>
<gene>
    <name evidence="2" type="ORF">GCM10017596_13080</name>
</gene>
<dbReference type="Proteomes" id="UP001142325">
    <property type="component" value="Unassembled WGS sequence"/>
</dbReference>
<organism evidence="2 3">
    <name type="scientific">Microbacterium keratanolyticum</name>
    <dbReference type="NCBI Taxonomy" id="67574"/>
    <lineage>
        <taxon>Bacteria</taxon>
        <taxon>Bacillati</taxon>
        <taxon>Actinomycetota</taxon>
        <taxon>Actinomycetes</taxon>
        <taxon>Micrococcales</taxon>
        <taxon>Microbacteriaceae</taxon>
        <taxon>Microbacterium</taxon>
    </lineage>
</organism>
<reference evidence="2" key="1">
    <citation type="journal article" date="2014" name="Int. J. Syst. Evol. Microbiol.">
        <title>Complete genome sequence of Corynebacterium casei LMG S-19264T (=DSM 44701T), isolated from a smear-ripened cheese.</title>
        <authorList>
            <consortium name="US DOE Joint Genome Institute (JGI-PGF)"/>
            <person name="Walter F."/>
            <person name="Albersmeier A."/>
            <person name="Kalinowski J."/>
            <person name="Ruckert C."/>
        </authorList>
    </citation>
    <scope>NUCLEOTIDE SEQUENCE</scope>
    <source>
        <strain evidence="2">VKM Ac-1958</strain>
    </source>
</reference>
<reference evidence="2" key="2">
    <citation type="submission" date="2023-01" db="EMBL/GenBank/DDBJ databases">
        <authorList>
            <person name="Sun Q."/>
            <person name="Evtushenko L."/>
        </authorList>
    </citation>
    <scope>NUCLEOTIDE SEQUENCE</scope>
    <source>
        <strain evidence="2">VKM Ac-1958</strain>
    </source>
</reference>
<evidence type="ECO:0000313" key="2">
    <source>
        <dbReference type="EMBL" id="GLK01593.1"/>
    </source>
</evidence>
<protein>
    <recommendedName>
        <fullName evidence="4">DUF559 domain-containing protein</fullName>
    </recommendedName>
</protein>
<dbReference type="InterPro" id="IPR011335">
    <property type="entry name" value="Restrct_endonuc-II-like"/>
</dbReference>
<keyword evidence="3" id="KW-1185">Reference proteome</keyword>
<accession>A0A9W6HS98</accession>
<feature type="region of interest" description="Disordered" evidence="1">
    <location>
        <begin position="1"/>
        <end position="26"/>
    </location>
</feature>
<sequence>MRIARPLPASLGPSFSTGDAERVSVGRTRRDGADLVRTFRGARAVRTPSTFTESVGAYRPLLRPAQRFGGKTALRLWGLPCPGWWSPAEPLEIVVPPDAAPPRRPGVRGYRVAPTDDSESVLDGVPLLDPVAALFTAAHGLTVTQTIVLIDAILATSSAYRGRSRRHPLVFRDDIESRLRQRGRIPGCGAVRAALKDARAGVESPKETETRLLIIRHGMPEPVVQYIVRDRGRFLARVDLGYPQWRIAVEYEEDDHRTDREQWRRDIQRQRDLEDGGWTVIRLTEADLHEPAAFLRHLRRAIAAAL</sequence>
<evidence type="ECO:0008006" key="4">
    <source>
        <dbReference type="Google" id="ProtNLM"/>
    </source>
</evidence>